<keyword evidence="1" id="KW-0812">Transmembrane</keyword>
<feature type="transmembrane region" description="Helical" evidence="1">
    <location>
        <begin position="72"/>
        <end position="93"/>
    </location>
</feature>
<feature type="transmembrane region" description="Helical" evidence="1">
    <location>
        <begin position="12"/>
        <end position="31"/>
    </location>
</feature>
<organism evidence="2 3">
    <name type="scientific">Sulfitobacter pacificus</name>
    <dbReference type="NCBI Taxonomy" id="1499314"/>
    <lineage>
        <taxon>Bacteria</taxon>
        <taxon>Pseudomonadati</taxon>
        <taxon>Pseudomonadota</taxon>
        <taxon>Alphaproteobacteria</taxon>
        <taxon>Rhodobacterales</taxon>
        <taxon>Roseobacteraceae</taxon>
        <taxon>Sulfitobacter</taxon>
    </lineage>
</organism>
<keyword evidence="1" id="KW-1133">Transmembrane helix</keyword>
<reference evidence="2" key="2">
    <citation type="submission" date="2023-01" db="EMBL/GenBank/DDBJ databases">
        <title>Draft genome sequence of Sulfitobacter pacificus strain NBRC 109915.</title>
        <authorList>
            <person name="Sun Q."/>
            <person name="Mori K."/>
        </authorList>
    </citation>
    <scope>NUCLEOTIDE SEQUENCE</scope>
    <source>
        <strain evidence="2">NBRC 109915</strain>
    </source>
</reference>
<reference evidence="2" key="1">
    <citation type="journal article" date="2014" name="Int. J. Syst. Evol. Microbiol.">
        <title>Complete genome of a new Firmicutes species belonging to the dominant human colonic microbiota ('Ruminococcus bicirculans') reveals two chromosomes and a selective capacity to utilize plant glucans.</title>
        <authorList>
            <consortium name="NISC Comparative Sequencing Program"/>
            <person name="Wegmann U."/>
            <person name="Louis P."/>
            <person name="Goesmann A."/>
            <person name="Henrissat B."/>
            <person name="Duncan S.H."/>
            <person name="Flint H.J."/>
        </authorList>
    </citation>
    <scope>NUCLEOTIDE SEQUENCE</scope>
    <source>
        <strain evidence="2">NBRC 109915</strain>
    </source>
</reference>
<dbReference type="Proteomes" id="UP001161388">
    <property type="component" value="Unassembled WGS sequence"/>
</dbReference>
<evidence type="ECO:0000313" key="3">
    <source>
        <dbReference type="Proteomes" id="UP001161388"/>
    </source>
</evidence>
<feature type="transmembrane region" description="Helical" evidence="1">
    <location>
        <begin position="43"/>
        <end position="60"/>
    </location>
</feature>
<evidence type="ECO:0008006" key="4">
    <source>
        <dbReference type="Google" id="ProtNLM"/>
    </source>
</evidence>
<evidence type="ECO:0000256" key="1">
    <source>
        <dbReference type="SAM" id="Phobius"/>
    </source>
</evidence>
<keyword evidence="1" id="KW-0472">Membrane</keyword>
<keyword evidence="3" id="KW-1185">Reference proteome</keyword>
<dbReference type="RefSeq" id="WP_284375135.1">
    <property type="nucleotide sequence ID" value="NZ_BSNL01000001.1"/>
</dbReference>
<gene>
    <name evidence="2" type="ORF">GCM10007927_34060</name>
</gene>
<evidence type="ECO:0000313" key="2">
    <source>
        <dbReference type="EMBL" id="GLQ28603.1"/>
    </source>
</evidence>
<proteinExistence type="predicted"/>
<sequence length="123" mass="13596">MDFRTISRATAAIFGTLCLTLIMFPELIYWLFSLKQAEVGDILAKRAGVLFLGFSVLCFMARDAVIPDVQRVVVVTVMTAMGAMAALGIYEFWRGSVGPGIWIAILVELLISGLFYRAWRQGA</sequence>
<protein>
    <recommendedName>
        <fullName evidence="4">DUF4345 domain-containing protein</fullName>
    </recommendedName>
</protein>
<feature type="transmembrane region" description="Helical" evidence="1">
    <location>
        <begin position="99"/>
        <end position="119"/>
    </location>
</feature>
<accession>A0ABQ5VN55</accession>
<comment type="caution">
    <text evidence="2">The sequence shown here is derived from an EMBL/GenBank/DDBJ whole genome shotgun (WGS) entry which is preliminary data.</text>
</comment>
<dbReference type="EMBL" id="BSNL01000001">
    <property type="protein sequence ID" value="GLQ28603.1"/>
    <property type="molecule type" value="Genomic_DNA"/>
</dbReference>
<name>A0ABQ5VN55_9RHOB</name>